<dbReference type="PROSITE" id="PS00460">
    <property type="entry name" value="GLUTATHIONE_PEROXID_1"/>
    <property type="match status" value="1"/>
</dbReference>
<dbReference type="Gene3D" id="3.40.30.10">
    <property type="entry name" value="Glutaredoxin"/>
    <property type="match status" value="1"/>
</dbReference>
<feature type="active site" evidence="4">
    <location>
        <position position="57"/>
    </location>
</feature>
<protein>
    <recommendedName>
        <fullName evidence="5">Glutathione peroxidase</fullName>
    </recommendedName>
</protein>
<dbReference type="SUPFAM" id="SSF52833">
    <property type="entry name" value="Thioredoxin-like"/>
    <property type="match status" value="1"/>
</dbReference>
<dbReference type="EMBL" id="QWET01000018">
    <property type="protein sequence ID" value="RIH63611.1"/>
    <property type="molecule type" value="Genomic_DNA"/>
</dbReference>
<evidence type="ECO:0000256" key="5">
    <source>
        <dbReference type="RuleBase" id="RU000499"/>
    </source>
</evidence>
<evidence type="ECO:0000256" key="1">
    <source>
        <dbReference type="ARBA" id="ARBA00006926"/>
    </source>
</evidence>
<keyword evidence="8" id="KW-1185">Reference proteome</keyword>
<evidence type="ECO:0000256" key="3">
    <source>
        <dbReference type="ARBA" id="ARBA00023002"/>
    </source>
</evidence>
<keyword evidence="3 5" id="KW-0560">Oxidoreductase</keyword>
<dbReference type="GO" id="GO:0004601">
    <property type="term" value="F:peroxidase activity"/>
    <property type="evidence" value="ECO:0007669"/>
    <property type="project" value="UniProtKB-KW"/>
</dbReference>
<dbReference type="GO" id="GO:0034599">
    <property type="term" value="P:cellular response to oxidative stress"/>
    <property type="evidence" value="ECO:0007669"/>
    <property type="project" value="TreeGrafter"/>
</dbReference>
<dbReference type="CDD" id="cd00340">
    <property type="entry name" value="GSH_Peroxidase"/>
    <property type="match status" value="1"/>
</dbReference>
<dbReference type="RefSeq" id="WP_119351421.1">
    <property type="nucleotide sequence ID" value="NZ_QWET01000018.1"/>
</dbReference>
<evidence type="ECO:0000313" key="8">
    <source>
        <dbReference type="Proteomes" id="UP000266441"/>
    </source>
</evidence>
<dbReference type="PRINTS" id="PR01011">
    <property type="entry name" value="GLUTPROXDASE"/>
</dbReference>
<dbReference type="AlphaFoldDB" id="A0A399CYY7"/>
<evidence type="ECO:0000256" key="2">
    <source>
        <dbReference type="ARBA" id="ARBA00022559"/>
    </source>
</evidence>
<feature type="signal peptide" evidence="6">
    <location>
        <begin position="1"/>
        <end position="20"/>
    </location>
</feature>
<dbReference type="InterPro" id="IPR036249">
    <property type="entry name" value="Thioredoxin-like_sf"/>
</dbReference>
<comment type="caution">
    <text evidence="7">The sequence shown here is derived from an EMBL/GenBank/DDBJ whole genome shotgun (WGS) entry which is preliminary data.</text>
</comment>
<reference evidence="7 8" key="1">
    <citation type="journal article" date="2015" name="Int. J. Syst. Evol. Microbiol.">
        <title>Mariniphaga sediminis sp. nov., isolated from coastal sediment.</title>
        <authorList>
            <person name="Wang F.Q."/>
            <person name="Shen Q.Y."/>
            <person name="Chen G.J."/>
            <person name="Du Z.J."/>
        </authorList>
    </citation>
    <scope>NUCLEOTIDE SEQUENCE [LARGE SCALE GENOMIC DNA]</scope>
    <source>
        <strain evidence="7 8">SY21</strain>
    </source>
</reference>
<dbReference type="PIRSF" id="PIRSF000303">
    <property type="entry name" value="Glutathion_perox"/>
    <property type="match status" value="1"/>
</dbReference>
<sequence>MRKRSILLTLLLLGSLHAFTQFSTLHDFSARTIDGNLFDFSLLKGKKVLIVNTASECALTHQFKKLQELYEEYGGDDFEIIGFPSNDFGSQEPGNNGQVKEFCTQKYGVSFLMMEKISIKGDSIHRVYKWLTSSEQNGVLDAKVIWNFQKFLVDEEGHVVESLSPVTGPQNRRILEWLQEGK</sequence>
<feature type="chain" id="PRO_5017286273" description="Glutathione peroxidase" evidence="6">
    <location>
        <begin position="21"/>
        <end position="182"/>
    </location>
</feature>
<dbReference type="InterPro" id="IPR000889">
    <property type="entry name" value="Glutathione_peroxidase"/>
</dbReference>
<proteinExistence type="inferred from homology"/>
<dbReference type="OrthoDB" id="9789406at2"/>
<evidence type="ECO:0000256" key="4">
    <source>
        <dbReference type="PIRSR" id="PIRSR000303-1"/>
    </source>
</evidence>
<dbReference type="Proteomes" id="UP000266441">
    <property type="component" value="Unassembled WGS sequence"/>
</dbReference>
<accession>A0A399CYY7</accession>
<organism evidence="7 8">
    <name type="scientific">Mariniphaga sediminis</name>
    <dbReference type="NCBI Taxonomy" id="1628158"/>
    <lineage>
        <taxon>Bacteria</taxon>
        <taxon>Pseudomonadati</taxon>
        <taxon>Bacteroidota</taxon>
        <taxon>Bacteroidia</taxon>
        <taxon>Marinilabiliales</taxon>
        <taxon>Prolixibacteraceae</taxon>
        <taxon>Mariniphaga</taxon>
    </lineage>
</organism>
<keyword evidence="6" id="KW-0732">Signal</keyword>
<dbReference type="PANTHER" id="PTHR11592:SF78">
    <property type="entry name" value="GLUTATHIONE PEROXIDASE"/>
    <property type="match status" value="1"/>
</dbReference>
<keyword evidence="2 5" id="KW-0575">Peroxidase</keyword>
<name>A0A399CYY7_9BACT</name>
<dbReference type="PROSITE" id="PS51355">
    <property type="entry name" value="GLUTATHIONE_PEROXID_3"/>
    <property type="match status" value="1"/>
</dbReference>
<dbReference type="InterPro" id="IPR029759">
    <property type="entry name" value="GPX_AS"/>
</dbReference>
<comment type="similarity">
    <text evidence="1 5">Belongs to the glutathione peroxidase family.</text>
</comment>
<gene>
    <name evidence="7" type="ORF">D1164_18675</name>
</gene>
<dbReference type="Pfam" id="PF00255">
    <property type="entry name" value="GSHPx"/>
    <property type="match status" value="1"/>
</dbReference>
<evidence type="ECO:0000313" key="7">
    <source>
        <dbReference type="EMBL" id="RIH63611.1"/>
    </source>
</evidence>
<dbReference type="PANTHER" id="PTHR11592">
    <property type="entry name" value="GLUTATHIONE PEROXIDASE"/>
    <property type="match status" value="1"/>
</dbReference>
<evidence type="ECO:0000256" key="6">
    <source>
        <dbReference type="SAM" id="SignalP"/>
    </source>
</evidence>